<dbReference type="SUPFAM" id="SSF48452">
    <property type="entry name" value="TPR-like"/>
    <property type="match status" value="3"/>
</dbReference>
<dbReference type="PANTHER" id="PTHR19959">
    <property type="entry name" value="KINESIN LIGHT CHAIN"/>
    <property type="match status" value="1"/>
</dbReference>
<evidence type="ECO:0000256" key="1">
    <source>
        <dbReference type="SAM" id="MobiDB-lite"/>
    </source>
</evidence>
<organism evidence="2 3">
    <name type="scientific">Coprinopsis marcescibilis</name>
    <name type="common">Agaric fungus</name>
    <name type="synonym">Psathyrella marcescibilis</name>
    <dbReference type="NCBI Taxonomy" id="230819"/>
    <lineage>
        <taxon>Eukaryota</taxon>
        <taxon>Fungi</taxon>
        <taxon>Dikarya</taxon>
        <taxon>Basidiomycota</taxon>
        <taxon>Agaricomycotina</taxon>
        <taxon>Agaricomycetes</taxon>
        <taxon>Agaricomycetidae</taxon>
        <taxon>Agaricales</taxon>
        <taxon>Agaricineae</taxon>
        <taxon>Psathyrellaceae</taxon>
        <taxon>Coprinopsis</taxon>
    </lineage>
</organism>
<name>A0A5C3KN91_COPMA</name>
<dbReference type="AlphaFoldDB" id="A0A5C3KN91"/>
<dbReference type="Pfam" id="PF13374">
    <property type="entry name" value="TPR_10"/>
    <property type="match status" value="2"/>
</dbReference>
<dbReference type="EMBL" id="ML210255">
    <property type="protein sequence ID" value="TFK21890.1"/>
    <property type="molecule type" value="Genomic_DNA"/>
</dbReference>
<dbReference type="Proteomes" id="UP000307440">
    <property type="component" value="Unassembled WGS sequence"/>
</dbReference>
<dbReference type="PANTHER" id="PTHR19959:SF119">
    <property type="entry name" value="FUNGAL LIPASE-LIKE DOMAIN-CONTAINING PROTEIN"/>
    <property type="match status" value="1"/>
</dbReference>
<protein>
    <submittedName>
        <fullName evidence="2">Uncharacterized protein</fullName>
    </submittedName>
</protein>
<feature type="region of interest" description="Disordered" evidence="1">
    <location>
        <begin position="1"/>
        <end position="87"/>
    </location>
</feature>
<dbReference type="InterPro" id="IPR011990">
    <property type="entry name" value="TPR-like_helical_dom_sf"/>
</dbReference>
<sequence length="741" mass="82572">MALQSEPRVPDLSSKAPAGEAGIALVEANEPDPCANPDSEASTQEGFEVNGEPSSSTIDGTEVSSDLVPNNPETQGIPPPQQSHSQIPYDLIGNCRKVEEYDVAAGWKLKDAIDALRPLMEHDPNAHEPVMSNLLLRYAAHFILIDRNADALEPGNESASILHRLAQKDPELYEPSLAMLLDNLTVSYESLGELEEAIRTISKSIDVRRRLAKRDPQAFRPLLANSLAQHAVLLSNFDRVMESFVPGLEALVIRRGLSRSYPSSESAAAAYATSLESVAYDLSYCGRTEEVKLLETLILYSCRGMAAKEPKVFEPTLAQCLDQRVMSLSVAGQYYGALETGREALAVRRKLAEKDAEKYKALLAGTLYQYAQDLGKVGRYEDALKYGREALDIRRSLAVGEPGKHDDHIAWSLYNIAQHLVYSRRDDDAVEYYKEAAEIWRRITPKMDQQEPREQEPKVADNVLGGQSVFRQALESYAVCLSNVCKYEVAVAVGREAVAVCRALAQAMVAPQHEELLAMHLHMLAYDLNCCGKNEEAVDAVAEAIAIRRRLAEGNAFKYEHSLSSSLNQHAWYLMHCPGREREALEPAQESVAIYHRLREGNWRWHRFTEALANSMDTVSQVFYKLGEYEEAMRWIKDAIQVFGTLMDAGWANIEDYDHVGGVLKYTYARVLWKVGRAEEAVKAGEGAVVIYRRLVERSHAGRYDRDLADCVALLEMMSSDEQAYLSKPPASSEPVEGEVK</sequence>
<evidence type="ECO:0000313" key="2">
    <source>
        <dbReference type="EMBL" id="TFK21890.1"/>
    </source>
</evidence>
<reference evidence="2 3" key="1">
    <citation type="journal article" date="2019" name="Nat. Ecol. Evol.">
        <title>Megaphylogeny resolves global patterns of mushroom evolution.</title>
        <authorList>
            <person name="Varga T."/>
            <person name="Krizsan K."/>
            <person name="Foldi C."/>
            <person name="Dima B."/>
            <person name="Sanchez-Garcia M."/>
            <person name="Sanchez-Ramirez S."/>
            <person name="Szollosi G.J."/>
            <person name="Szarkandi J.G."/>
            <person name="Papp V."/>
            <person name="Albert L."/>
            <person name="Andreopoulos W."/>
            <person name="Angelini C."/>
            <person name="Antonin V."/>
            <person name="Barry K.W."/>
            <person name="Bougher N.L."/>
            <person name="Buchanan P."/>
            <person name="Buyck B."/>
            <person name="Bense V."/>
            <person name="Catcheside P."/>
            <person name="Chovatia M."/>
            <person name="Cooper J."/>
            <person name="Damon W."/>
            <person name="Desjardin D."/>
            <person name="Finy P."/>
            <person name="Geml J."/>
            <person name="Haridas S."/>
            <person name="Hughes K."/>
            <person name="Justo A."/>
            <person name="Karasinski D."/>
            <person name="Kautmanova I."/>
            <person name="Kiss B."/>
            <person name="Kocsube S."/>
            <person name="Kotiranta H."/>
            <person name="LaButti K.M."/>
            <person name="Lechner B.E."/>
            <person name="Liimatainen K."/>
            <person name="Lipzen A."/>
            <person name="Lukacs Z."/>
            <person name="Mihaltcheva S."/>
            <person name="Morgado L.N."/>
            <person name="Niskanen T."/>
            <person name="Noordeloos M.E."/>
            <person name="Ohm R.A."/>
            <person name="Ortiz-Santana B."/>
            <person name="Ovrebo C."/>
            <person name="Racz N."/>
            <person name="Riley R."/>
            <person name="Savchenko A."/>
            <person name="Shiryaev A."/>
            <person name="Soop K."/>
            <person name="Spirin V."/>
            <person name="Szebenyi C."/>
            <person name="Tomsovsky M."/>
            <person name="Tulloss R.E."/>
            <person name="Uehling J."/>
            <person name="Grigoriev I.V."/>
            <person name="Vagvolgyi C."/>
            <person name="Papp T."/>
            <person name="Martin F.M."/>
            <person name="Miettinen O."/>
            <person name="Hibbett D.S."/>
            <person name="Nagy L.G."/>
        </authorList>
    </citation>
    <scope>NUCLEOTIDE SEQUENCE [LARGE SCALE GENOMIC DNA]</scope>
    <source>
        <strain evidence="2 3">CBS 121175</strain>
    </source>
</reference>
<feature type="compositionally biased region" description="Polar residues" evidence="1">
    <location>
        <begin position="52"/>
        <end position="74"/>
    </location>
</feature>
<dbReference type="OrthoDB" id="3038309at2759"/>
<keyword evidence="3" id="KW-1185">Reference proteome</keyword>
<evidence type="ECO:0000313" key="3">
    <source>
        <dbReference type="Proteomes" id="UP000307440"/>
    </source>
</evidence>
<dbReference type="InterPro" id="IPR019734">
    <property type="entry name" value="TPR_rpt"/>
</dbReference>
<proteinExistence type="predicted"/>
<gene>
    <name evidence="2" type="ORF">FA15DRAFT_672105</name>
</gene>
<accession>A0A5C3KN91</accession>
<dbReference type="SMART" id="SM00028">
    <property type="entry name" value="TPR"/>
    <property type="match status" value="6"/>
</dbReference>
<dbReference type="Gene3D" id="1.25.40.10">
    <property type="entry name" value="Tetratricopeptide repeat domain"/>
    <property type="match status" value="3"/>
</dbReference>
<dbReference type="Pfam" id="PF13424">
    <property type="entry name" value="TPR_12"/>
    <property type="match status" value="1"/>
</dbReference>